<proteinExistence type="predicted"/>
<dbReference type="InterPro" id="IPR050237">
    <property type="entry name" value="ATP-dep_AMP-bd_enzyme"/>
</dbReference>
<evidence type="ECO:0000313" key="3">
    <source>
        <dbReference type="Proteomes" id="UP001299283"/>
    </source>
</evidence>
<dbReference type="Proteomes" id="UP001299283">
    <property type="component" value="Unassembled WGS sequence"/>
</dbReference>
<dbReference type="Gene3D" id="3.40.50.980">
    <property type="match status" value="1"/>
</dbReference>
<comment type="caution">
    <text evidence="2">The sequence shown here is derived from an EMBL/GenBank/DDBJ whole genome shotgun (WGS) entry which is preliminary data.</text>
</comment>
<evidence type="ECO:0000313" key="2">
    <source>
        <dbReference type="EMBL" id="MEB3070721.1"/>
    </source>
</evidence>
<dbReference type="SUPFAM" id="SSF56801">
    <property type="entry name" value="Acetyl-CoA synthetase-like"/>
    <property type="match status" value="1"/>
</dbReference>
<dbReference type="InterPro" id="IPR000873">
    <property type="entry name" value="AMP-dep_synth/lig_dom"/>
</dbReference>
<reference evidence="2 3" key="1">
    <citation type="submission" date="2023-12" db="EMBL/GenBank/DDBJ databases">
        <title>Description of new species of Mycobacterium terrae complex isolated from sewage at the Sao Paulo Zoological Park Foundation in Brazil.</title>
        <authorList>
            <person name="Romagnoli C.L."/>
            <person name="Conceicao E.C."/>
            <person name="Machado E."/>
            <person name="Barreto L.B.P.F."/>
            <person name="Sharma A."/>
            <person name="Silva N.M."/>
            <person name="Marques L.E."/>
            <person name="Juliana M.A."/>
            <person name="Lourenco M.C.S."/>
            <person name="Digiampietri L.A."/>
            <person name="Suffys P.N."/>
            <person name="Viana-Niero C."/>
        </authorList>
    </citation>
    <scope>NUCLEOTIDE SEQUENCE [LARGE SCALE GENOMIC DNA]</scope>
    <source>
        <strain evidence="2 3">MYC017</strain>
    </source>
</reference>
<dbReference type="PANTHER" id="PTHR43767">
    <property type="entry name" value="LONG-CHAIN-FATTY-ACID--COA LIGASE"/>
    <property type="match status" value="1"/>
</dbReference>
<dbReference type="Pfam" id="PF00501">
    <property type="entry name" value="AMP-binding"/>
    <property type="match status" value="1"/>
</dbReference>
<evidence type="ECO:0000259" key="1">
    <source>
        <dbReference type="Pfam" id="PF00501"/>
    </source>
</evidence>
<sequence length="207" mass="21986">MESDVPSGHHAYRYPGIRLGVSRVPDAPFLDFIGRGFTYAEFDGEVNRVAHGLREVGVGKGETVTTVLDNGPDGVIVWLVINRLGAIGVPLNTALTGECLRHQIADSAAKVIVAESDYAERILATEDGLLGATTLLHRGDRPQRGPERLRVARLDDYRTDDTSRIDVLVDPVDLAALIYTAGNTGPSKGCMVSGESGAALLPVGVLA</sequence>
<dbReference type="RefSeq" id="WP_329779632.1">
    <property type="nucleotide sequence ID" value="NZ_JAYJJQ010000016.1"/>
</dbReference>
<dbReference type="PANTHER" id="PTHR43767:SF1">
    <property type="entry name" value="NONRIBOSOMAL PEPTIDE SYNTHASE PES1 (EUROFUNG)-RELATED"/>
    <property type="match status" value="1"/>
</dbReference>
<name>A0ABU5YZZ6_9MYCO</name>
<protein>
    <submittedName>
        <fullName evidence="2">AMP-binding protein</fullName>
    </submittedName>
</protein>
<accession>A0ABU5YZZ6</accession>
<gene>
    <name evidence="2" type="ORF">K5L39_16160</name>
</gene>
<feature type="domain" description="AMP-dependent synthetase/ligase" evidence="1">
    <location>
        <begin position="22"/>
        <end position="193"/>
    </location>
</feature>
<dbReference type="EMBL" id="JAYJJQ010000016">
    <property type="protein sequence ID" value="MEB3070721.1"/>
    <property type="molecule type" value="Genomic_DNA"/>
</dbReference>
<keyword evidence="3" id="KW-1185">Reference proteome</keyword>
<organism evidence="2 3">
    <name type="scientific">[Mycobacterium] vasticus</name>
    <dbReference type="NCBI Taxonomy" id="2875777"/>
    <lineage>
        <taxon>Bacteria</taxon>
        <taxon>Bacillati</taxon>
        <taxon>Actinomycetota</taxon>
        <taxon>Actinomycetes</taxon>
        <taxon>Mycobacteriales</taxon>
        <taxon>Mycobacteriaceae</taxon>
        <taxon>Mycolicibacter</taxon>
    </lineage>
</organism>